<dbReference type="AlphaFoldDB" id="A0A0J7JVE7"/>
<proteinExistence type="predicted"/>
<sequence length="195" mass="21940">MAEDLLKSVEKSSEEILESNEQDAVLEKQVSQADSKRLEKVLEGLSGLSNQIKTSRVQQKKQQENHQAELAHLKETHASEKASLKKEYEKKLEESEEILLMAQMEQEEHQAALSELKQAHSSEISSVKAEQAKILEEKEEMIAQIRAEHQNAIELIKKDYDAVLSMAEGLLEEVTPAEEAAQGAEIVQLRVDNPN</sequence>
<gene>
    <name evidence="2" type="ORF">RF55_23816</name>
</gene>
<organism evidence="2 3">
    <name type="scientific">Lasius niger</name>
    <name type="common">Black garden ant</name>
    <dbReference type="NCBI Taxonomy" id="67767"/>
    <lineage>
        <taxon>Eukaryota</taxon>
        <taxon>Metazoa</taxon>
        <taxon>Ecdysozoa</taxon>
        <taxon>Arthropoda</taxon>
        <taxon>Hexapoda</taxon>
        <taxon>Insecta</taxon>
        <taxon>Pterygota</taxon>
        <taxon>Neoptera</taxon>
        <taxon>Endopterygota</taxon>
        <taxon>Hymenoptera</taxon>
        <taxon>Apocrita</taxon>
        <taxon>Aculeata</taxon>
        <taxon>Formicoidea</taxon>
        <taxon>Formicidae</taxon>
        <taxon>Formicinae</taxon>
        <taxon>Lasius</taxon>
        <taxon>Lasius</taxon>
    </lineage>
</organism>
<evidence type="ECO:0000313" key="3">
    <source>
        <dbReference type="Proteomes" id="UP000036403"/>
    </source>
</evidence>
<feature type="compositionally biased region" description="Basic and acidic residues" evidence="1">
    <location>
        <begin position="61"/>
        <end position="88"/>
    </location>
</feature>
<feature type="region of interest" description="Disordered" evidence="1">
    <location>
        <begin position="52"/>
        <end position="88"/>
    </location>
</feature>
<dbReference type="Proteomes" id="UP000036403">
    <property type="component" value="Unassembled WGS sequence"/>
</dbReference>
<accession>A0A0J7JVE7</accession>
<protein>
    <submittedName>
        <fullName evidence="2">M protein repeat protein</fullName>
    </submittedName>
</protein>
<evidence type="ECO:0000256" key="1">
    <source>
        <dbReference type="SAM" id="MobiDB-lite"/>
    </source>
</evidence>
<name>A0A0J7JVE7_LASNI</name>
<comment type="caution">
    <text evidence="2">The sequence shown here is derived from an EMBL/GenBank/DDBJ whole genome shotgun (WGS) entry which is preliminary data.</text>
</comment>
<keyword evidence="3" id="KW-1185">Reference proteome</keyword>
<evidence type="ECO:0000313" key="2">
    <source>
        <dbReference type="EMBL" id="KMQ82203.1"/>
    </source>
</evidence>
<feature type="non-terminal residue" evidence="2">
    <location>
        <position position="195"/>
    </location>
</feature>
<dbReference type="EMBL" id="LBMM01027362">
    <property type="protein sequence ID" value="KMQ82203.1"/>
    <property type="molecule type" value="Genomic_DNA"/>
</dbReference>
<dbReference type="PaxDb" id="67767-A0A0J7JVE7"/>
<feature type="compositionally biased region" description="Basic and acidic residues" evidence="1">
    <location>
        <begin position="1"/>
        <end position="14"/>
    </location>
</feature>
<feature type="region of interest" description="Disordered" evidence="1">
    <location>
        <begin position="1"/>
        <end position="21"/>
    </location>
</feature>
<reference evidence="2 3" key="1">
    <citation type="submission" date="2015-04" db="EMBL/GenBank/DDBJ databases">
        <title>Lasius niger genome sequencing.</title>
        <authorList>
            <person name="Konorov E.A."/>
            <person name="Nikitin M.A."/>
            <person name="Kirill M.V."/>
            <person name="Chang P."/>
        </authorList>
    </citation>
    <scope>NUCLEOTIDE SEQUENCE [LARGE SCALE GENOMIC DNA]</scope>
    <source>
        <tissue evidence="2">Whole</tissue>
    </source>
</reference>